<proteinExistence type="predicted"/>
<feature type="region of interest" description="Disordered" evidence="1">
    <location>
        <begin position="1"/>
        <end position="24"/>
    </location>
</feature>
<accession>A0AAU9JXL7</accession>
<evidence type="ECO:0000256" key="1">
    <source>
        <dbReference type="SAM" id="MobiDB-lite"/>
    </source>
</evidence>
<gene>
    <name evidence="2" type="ORF">BSTOLATCC_MIC40875</name>
</gene>
<keyword evidence="3" id="KW-1185">Reference proteome</keyword>
<evidence type="ECO:0000313" key="3">
    <source>
        <dbReference type="Proteomes" id="UP001162131"/>
    </source>
</evidence>
<name>A0AAU9JXL7_9CILI</name>
<dbReference type="Proteomes" id="UP001162131">
    <property type="component" value="Unassembled WGS sequence"/>
</dbReference>
<evidence type="ECO:0000313" key="2">
    <source>
        <dbReference type="EMBL" id="CAG9326448.1"/>
    </source>
</evidence>
<sequence>MVTASHIGHKGVSGYKEPKKNIKKIKKKKEKKRIILWDIMNERHLWISMNVTKIKFMSQFKKFENKMSLEKNLSLKLSNKRHQ</sequence>
<dbReference type="EMBL" id="CAJZBQ010000040">
    <property type="protein sequence ID" value="CAG9326448.1"/>
    <property type="molecule type" value="Genomic_DNA"/>
</dbReference>
<protein>
    <submittedName>
        <fullName evidence="2">Uncharacterized protein</fullName>
    </submittedName>
</protein>
<organism evidence="2 3">
    <name type="scientific">Blepharisma stoltei</name>
    <dbReference type="NCBI Taxonomy" id="1481888"/>
    <lineage>
        <taxon>Eukaryota</taxon>
        <taxon>Sar</taxon>
        <taxon>Alveolata</taxon>
        <taxon>Ciliophora</taxon>
        <taxon>Postciliodesmatophora</taxon>
        <taxon>Heterotrichea</taxon>
        <taxon>Heterotrichida</taxon>
        <taxon>Blepharismidae</taxon>
        <taxon>Blepharisma</taxon>
    </lineage>
</organism>
<comment type="caution">
    <text evidence="2">The sequence shown here is derived from an EMBL/GenBank/DDBJ whole genome shotgun (WGS) entry which is preliminary data.</text>
</comment>
<reference evidence="2" key="1">
    <citation type="submission" date="2021-09" db="EMBL/GenBank/DDBJ databases">
        <authorList>
            <consortium name="AG Swart"/>
            <person name="Singh M."/>
            <person name="Singh A."/>
            <person name="Seah K."/>
            <person name="Emmerich C."/>
        </authorList>
    </citation>
    <scope>NUCLEOTIDE SEQUENCE</scope>
    <source>
        <strain evidence="2">ATCC30299</strain>
    </source>
</reference>
<dbReference type="AlphaFoldDB" id="A0AAU9JXL7"/>